<comment type="caution">
    <text evidence="2">The sequence shown here is derived from an EMBL/GenBank/DDBJ whole genome shotgun (WGS) entry which is preliminary data.</text>
</comment>
<proteinExistence type="predicted"/>
<gene>
    <name evidence="2" type="ORF">KQX54_020971</name>
</gene>
<evidence type="ECO:0000313" key="3">
    <source>
        <dbReference type="Proteomes" id="UP000826195"/>
    </source>
</evidence>
<protein>
    <submittedName>
        <fullName evidence="2">Uncharacterized protein</fullName>
    </submittedName>
</protein>
<keyword evidence="3" id="KW-1185">Reference proteome</keyword>
<reference evidence="2 3" key="1">
    <citation type="journal article" date="2021" name="J. Hered.">
        <title>A chromosome-level genome assembly of the parasitoid wasp, Cotesia glomerata (Hymenoptera: Braconidae).</title>
        <authorList>
            <person name="Pinto B.J."/>
            <person name="Weis J.J."/>
            <person name="Gamble T."/>
            <person name="Ode P.J."/>
            <person name="Paul R."/>
            <person name="Zaspel J.M."/>
        </authorList>
    </citation>
    <scope>NUCLEOTIDE SEQUENCE [LARGE SCALE GENOMIC DNA]</scope>
    <source>
        <strain evidence="2">CgM1</strain>
    </source>
</reference>
<dbReference type="AlphaFoldDB" id="A0AAV7J6J0"/>
<name>A0AAV7J6J0_COTGL</name>
<dbReference type="Proteomes" id="UP000826195">
    <property type="component" value="Unassembled WGS sequence"/>
</dbReference>
<sequence>MHYHRAVPISGTSTSSRSCQREKEKVFPSSRGYRYYRAITPRTHELYLVRVKYRRKAKDSNVSLESWRFRAPDASIPMGVNFVDMPYRKLAC</sequence>
<dbReference type="EMBL" id="JAHXZJ010000001">
    <property type="protein sequence ID" value="KAH0568456.1"/>
    <property type="molecule type" value="Genomic_DNA"/>
</dbReference>
<organism evidence="2 3">
    <name type="scientific">Cotesia glomerata</name>
    <name type="common">Lepidopteran parasitic wasp</name>
    <name type="synonym">Apanteles glomeratus</name>
    <dbReference type="NCBI Taxonomy" id="32391"/>
    <lineage>
        <taxon>Eukaryota</taxon>
        <taxon>Metazoa</taxon>
        <taxon>Ecdysozoa</taxon>
        <taxon>Arthropoda</taxon>
        <taxon>Hexapoda</taxon>
        <taxon>Insecta</taxon>
        <taxon>Pterygota</taxon>
        <taxon>Neoptera</taxon>
        <taxon>Endopterygota</taxon>
        <taxon>Hymenoptera</taxon>
        <taxon>Apocrita</taxon>
        <taxon>Ichneumonoidea</taxon>
        <taxon>Braconidae</taxon>
        <taxon>Microgastrinae</taxon>
        <taxon>Cotesia</taxon>
    </lineage>
</organism>
<evidence type="ECO:0000313" key="2">
    <source>
        <dbReference type="EMBL" id="KAH0568456.1"/>
    </source>
</evidence>
<evidence type="ECO:0000256" key="1">
    <source>
        <dbReference type="SAM" id="MobiDB-lite"/>
    </source>
</evidence>
<feature type="region of interest" description="Disordered" evidence="1">
    <location>
        <begin position="1"/>
        <end position="24"/>
    </location>
</feature>
<accession>A0AAV7J6J0</accession>